<feature type="transmembrane region" description="Helical" evidence="1">
    <location>
        <begin position="248"/>
        <end position="267"/>
    </location>
</feature>
<feature type="transmembrane region" description="Helical" evidence="1">
    <location>
        <begin position="84"/>
        <end position="103"/>
    </location>
</feature>
<gene>
    <name evidence="3" type="ORF">NRP21_02585</name>
</gene>
<keyword evidence="1" id="KW-0812">Transmembrane</keyword>
<organism evidence="3 4">
    <name type="scientific">Roseomonas populi</name>
    <dbReference type="NCBI Taxonomy" id="3121582"/>
    <lineage>
        <taxon>Bacteria</taxon>
        <taxon>Pseudomonadati</taxon>
        <taxon>Pseudomonadota</taxon>
        <taxon>Alphaproteobacteria</taxon>
        <taxon>Acetobacterales</taxon>
        <taxon>Roseomonadaceae</taxon>
        <taxon>Roseomonas</taxon>
    </lineage>
</organism>
<feature type="transmembrane region" description="Helical" evidence="1">
    <location>
        <begin position="215"/>
        <end position="236"/>
    </location>
</feature>
<evidence type="ECO:0000259" key="2">
    <source>
        <dbReference type="Pfam" id="PF01757"/>
    </source>
</evidence>
<feature type="transmembrane region" description="Helical" evidence="1">
    <location>
        <begin position="133"/>
        <end position="155"/>
    </location>
</feature>
<feature type="transmembrane region" description="Helical" evidence="1">
    <location>
        <begin position="43"/>
        <end position="63"/>
    </location>
</feature>
<evidence type="ECO:0000313" key="3">
    <source>
        <dbReference type="EMBL" id="MCR0980930.1"/>
    </source>
</evidence>
<feature type="transmembrane region" description="Helical" evidence="1">
    <location>
        <begin position="279"/>
        <end position="296"/>
    </location>
</feature>
<feature type="transmembrane region" description="Helical" evidence="1">
    <location>
        <begin position="12"/>
        <end position="31"/>
    </location>
</feature>
<dbReference type="PANTHER" id="PTHR23028">
    <property type="entry name" value="ACETYLTRANSFERASE"/>
    <property type="match status" value="1"/>
</dbReference>
<dbReference type="InterPro" id="IPR002656">
    <property type="entry name" value="Acyl_transf_3_dom"/>
</dbReference>
<reference evidence="3 4" key="1">
    <citation type="submission" date="2022-06" db="EMBL/GenBank/DDBJ databases">
        <title>Roseomonas CN29.</title>
        <authorList>
            <person name="Cheng Y."/>
            <person name="He X."/>
        </authorList>
    </citation>
    <scope>NUCLEOTIDE SEQUENCE [LARGE SCALE GENOMIC DNA]</scope>
    <source>
        <strain evidence="3 4">CN29</strain>
    </source>
</reference>
<feature type="transmembrane region" description="Helical" evidence="1">
    <location>
        <begin position="308"/>
        <end position="330"/>
    </location>
</feature>
<keyword evidence="3" id="KW-0012">Acyltransferase</keyword>
<keyword evidence="1" id="KW-0472">Membrane</keyword>
<evidence type="ECO:0000256" key="1">
    <source>
        <dbReference type="SAM" id="Phobius"/>
    </source>
</evidence>
<proteinExistence type="predicted"/>
<dbReference type="Pfam" id="PF01757">
    <property type="entry name" value="Acyl_transf_3"/>
    <property type="match status" value="1"/>
</dbReference>
<feature type="transmembrane region" description="Helical" evidence="1">
    <location>
        <begin position="186"/>
        <end position="208"/>
    </location>
</feature>
<dbReference type="PANTHER" id="PTHR23028:SF131">
    <property type="entry name" value="BLR2367 PROTEIN"/>
    <property type="match status" value="1"/>
</dbReference>
<keyword evidence="1" id="KW-1133">Transmembrane helix</keyword>
<comment type="caution">
    <text evidence="3">The sequence shown here is derived from an EMBL/GenBank/DDBJ whole genome shotgun (WGS) entry which is preliminary data.</text>
</comment>
<dbReference type="EMBL" id="JANJOU010000001">
    <property type="protein sequence ID" value="MCR0980930.1"/>
    <property type="molecule type" value="Genomic_DNA"/>
</dbReference>
<name>A0ABT1WYK3_9PROT</name>
<keyword evidence="3" id="KW-0808">Transferase</keyword>
<feature type="domain" description="Acyltransferase 3" evidence="2">
    <location>
        <begin position="9"/>
        <end position="327"/>
    </location>
</feature>
<keyword evidence="4" id="KW-1185">Reference proteome</keyword>
<dbReference type="GO" id="GO:0016746">
    <property type="term" value="F:acyltransferase activity"/>
    <property type="evidence" value="ECO:0007669"/>
    <property type="project" value="UniProtKB-KW"/>
</dbReference>
<evidence type="ECO:0000313" key="4">
    <source>
        <dbReference type="Proteomes" id="UP001524642"/>
    </source>
</evidence>
<feature type="transmembrane region" description="Helical" evidence="1">
    <location>
        <begin position="162"/>
        <end position="180"/>
    </location>
</feature>
<accession>A0ABT1WYK3</accession>
<protein>
    <submittedName>
        <fullName evidence="3">Acyltransferase</fullName>
    </submittedName>
</protein>
<dbReference type="RefSeq" id="WP_257714590.1">
    <property type="nucleotide sequence ID" value="NZ_JANJOU010000001.1"/>
</dbReference>
<sequence length="353" mass="37970">MPARMPQLVSIQYLRALAALMVVIYHARLQTDRLGLPLAGTDWLASGVDIFFVISGLIMWVTTTVRPVEPATFLWRRVVRIVPLYWILTSLVVAVSLLAPSLLRTARFDPGHTLASYLFLPWPHPAMGLPLPVLIPGWTLNYEMAFYLVFGLALLMPERARFWAMGAALALPVALARILPGPGFALEFYGATLVLEFWMGLALGRLVVAGRLPGAGASAALVVLGFALLPLGWAWSEPLSRGLALGPPAALVVLGALGLEAAGRVPARRAPLLVGDASYALYLFHVTLLAALTEAWRRLPMPRGPAGTALFLAVAVVACIAAGLVLYWLVELPLRRAMRGRAARVAAAQARAV</sequence>
<dbReference type="Proteomes" id="UP001524642">
    <property type="component" value="Unassembled WGS sequence"/>
</dbReference>
<dbReference type="InterPro" id="IPR050879">
    <property type="entry name" value="Acyltransferase_3"/>
</dbReference>